<gene>
    <name evidence="1" type="ORF">SHD_0329</name>
</gene>
<sequence>MVNGLFMQYQIYILDVTPWGCGFQGEVAAQCDNGAPVWFYYQGSDQQAKQRFPVNQWVKVELFGRLAKANLQTDIIEHRQSLKFPKHNCHFEASGQIVEITQTPDDTVYLLQSSLPLPFDNELGTSPISRGHWVNVTGELWVTNWQD</sequence>
<comment type="caution">
    <text evidence="1">The sequence shown here is derived from an EMBL/GenBank/DDBJ whole genome shotgun (WGS) entry which is preliminary data.</text>
</comment>
<reference evidence="1 2" key="1">
    <citation type="journal article" date="2013" name="Genome Announc.">
        <title>Draft Genome Sequence of Shewanella decolorationis S12, a Dye-Degrading Bacterium Isolated from a Wastewater Treatment Plant.</title>
        <authorList>
            <person name="Xu M."/>
            <person name="Fang Y."/>
            <person name="Liu J."/>
            <person name="Chen X."/>
            <person name="Sun G."/>
            <person name="Guo J."/>
            <person name="Hua Z."/>
            <person name="Tu Q."/>
            <person name="Wu L."/>
            <person name="Zhou J."/>
            <person name="Liu X."/>
        </authorList>
    </citation>
    <scope>NUCLEOTIDE SEQUENCE [LARGE SCALE GENOMIC DNA]</scope>
    <source>
        <strain evidence="1 2">S12</strain>
    </source>
</reference>
<evidence type="ECO:0000313" key="2">
    <source>
        <dbReference type="Proteomes" id="UP000017548"/>
    </source>
</evidence>
<dbReference type="GO" id="GO:0016301">
    <property type="term" value="F:kinase activity"/>
    <property type="evidence" value="ECO:0007669"/>
    <property type="project" value="UniProtKB-KW"/>
</dbReference>
<evidence type="ECO:0000313" key="1">
    <source>
        <dbReference type="EMBL" id="ESE43027.1"/>
    </source>
</evidence>
<organism evidence="1 2">
    <name type="scientific">Shewanella decolorationis S12</name>
    <dbReference type="NCBI Taxonomy" id="1353536"/>
    <lineage>
        <taxon>Bacteria</taxon>
        <taxon>Pseudomonadati</taxon>
        <taxon>Pseudomonadota</taxon>
        <taxon>Gammaproteobacteria</taxon>
        <taxon>Alteromonadales</taxon>
        <taxon>Shewanellaceae</taxon>
        <taxon>Shewanella</taxon>
    </lineage>
</organism>
<dbReference type="Proteomes" id="UP000017548">
    <property type="component" value="Unassembled WGS sequence"/>
</dbReference>
<proteinExistence type="predicted"/>
<protein>
    <submittedName>
        <fullName evidence="1">Glycerate kinase</fullName>
    </submittedName>
</protein>
<keyword evidence="1" id="KW-0418">Kinase</keyword>
<accession>A0ABN0PSD8</accession>
<keyword evidence="1" id="KW-0808">Transferase</keyword>
<name>A0ABN0PSD8_9GAMM</name>
<keyword evidence="2" id="KW-1185">Reference proteome</keyword>
<dbReference type="EMBL" id="AXZL01000037">
    <property type="protein sequence ID" value="ESE43027.1"/>
    <property type="molecule type" value="Genomic_DNA"/>
</dbReference>